<sequence>MLRDRGGLSGRARLRGRSVPGSKPDSTEDPPCIGPVEREIIRREGRRPPSGVVRKFGEGMPAQVSSSSSDRDSK</sequence>
<feature type="region of interest" description="Disordered" evidence="1">
    <location>
        <begin position="1"/>
        <end position="74"/>
    </location>
</feature>
<proteinExistence type="predicted"/>
<comment type="caution">
    <text evidence="2">The sequence shown here is derived from an EMBL/GenBank/DDBJ whole genome shotgun (WGS) entry which is preliminary data.</text>
</comment>
<evidence type="ECO:0000313" key="3">
    <source>
        <dbReference type="Proteomes" id="UP000499080"/>
    </source>
</evidence>
<dbReference type="Proteomes" id="UP000499080">
    <property type="component" value="Unassembled WGS sequence"/>
</dbReference>
<evidence type="ECO:0000313" key="2">
    <source>
        <dbReference type="EMBL" id="GBN97975.1"/>
    </source>
</evidence>
<dbReference type="AlphaFoldDB" id="A0A4Y2TFT6"/>
<gene>
    <name evidence="2" type="ORF">AVEN_253961_1</name>
</gene>
<feature type="compositionally biased region" description="Basic and acidic residues" evidence="1">
    <location>
        <begin position="36"/>
        <end position="47"/>
    </location>
</feature>
<organism evidence="2 3">
    <name type="scientific">Araneus ventricosus</name>
    <name type="common">Orbweaver spider</name>
    <name type="synonym">Epeira ventricosa</name>
    <dbReference type="NCBI Taxonomy" id="182803"/>
    <lineage>
        <taxon>Eukaryota</taxon>
        <taxon>Metazoa</taxon>
        <taxon>Ecdysozoa</taxon>
        <taxon>Arthropoda</taxon>
        <taxon>Chelicerata</taxon>
        <taxon>Arachnida</taxon>
        <taxon>Araneae</taxon>
        <taxon>Araneomorphae</taxon>
        <taxon>Entelegynae</taxon>
        <taxon>Araneoidea</taxon>
        <taxon>Araneidae</taxon>
        <taxon>Araneus</taxon>
    </lineage>
</organism>
<accession>A0A4Y2TFT6</accession>
<dbReference type="EMBL" id="BGPR01027452">
    <property type="protein sequence ID" value="GBN97975.1"/>
    <property type="molecule type" value="Genomic_DNA"/>
</dbReference>
<name>A0A4Y2TFT6_ARAVE</name>
<protein>
    <submittedName>
        <fullName evidence="2">Uncharacterized protein</fullName>
    </submittedName>
</protein>
<keyword evidence="3" id="KW-1185">Reference proteome</keyword>
<reference evidence="2 3" key="1">
    <citation type="journal article" date="2019" name="Sci. Rep.">
        <title>Orb-weaving spider Araneus ventricosus genome elucidates the spidroin gene catalogue.</title>
        <authorList>
            <person name="Kono N."/>
            <person name="Nakamura H."/>
            <person name="Ohtoshi R."/>
            <person name="Moran D.A.P."/>
            <person name="Shinohara A."/>
            <person name="Yoshida Y."/>
            <person name="Fujiwara M."/>
            <person name="Mori M."/>
            <person name="Tomita M."/>
            <person name="Arakawa K."/>
        </authorList>
    </citation>
    <scope>NUCLEOTIDE SEQUENCE [LARGE SCALE GENOMIC DNA]</scope>
</reference>
<evidence type="ECO:0000256" key="1">
    <source>
        <dbReference type="SAM" id="MobiDB-lite"/>
    </source>
</evidence>